<feature type="domain" description="Ig-like" evidence="8">
    <location>
        <begin position="20"/>
        <end position="129"/>
    </location>
</feature>
<dbReference type="EnsemblMetazoa" id="XM_014388165.2">
    <property type="protein sequence ID" value="XP_014243651.1"/>
    <property type="gene ID" value="LOC106663359"/>
</dbReference>
<feature type="domain" description="Ig-like" evidence="8">
    <location>
        <begin position="137"/>
        <end position="233"/>
    </location>
</feature>
<feature type="transmembrane region" description="Helical" evidence="6">
    <location>
        <begin position="640"/>
        <end position="667"/>
    </location>
</feature>
<evidence type="ECO:0000256" key="3">
    <source>
        <dbReference type="ARBA" id="ARBA00022989"/>
    </source>
</evidence>
<dbReference type="Gene3D" id="2.60.40.10">
    <property type="entry name" value="Immunoglobulins"/>
    <property type="match status" value="5"/>
</dbReference>
<dbReference type="KEGG" id="clec:106663359"/>
<keyword evidence="7" id="KW-0732">Signal</keyword>
<dbReference type="OrthoDB" id="5843397at2759"/>
<dbReference type="Proteomes" id="UP000494040">
    <property type="component" value="Unassembled WGS sequence"/>
</dbReference>
<dbReference type="InterPro" id="IPR003598">
    <property type="entry name" value="Ig_sub2"/>
</dbReference>
<feature type="signal peptide" evidence="7">
    <location>
        <begin position="1"/>
        <end position="17"/>
    </location>
</feature>
<keyword evidence="4 6" id="KW-0472">Membrane</keyword>
<proteinExistence type="predicted"/>
<dbReference type="AlphaFoldDB" id="A0A8I6REG8"/>
<evidence type="ECO:0000256" key="7">
    <source>
        <dbReference type="SAM" id="SignalP"/>
    </source>
</evidence>
<dbReference type="SMART" id="SM00408">
    <property type="entry name" value="IGc2"/>
    <property type="match status" value="4"/>
</dbReference>
<dbReference type="InterPro" id="IPR013783">
    <property type="entry name" value="Ig-like_fold"/>
</dbReference>
<dbReference type="GO" id="GO:0016020">
    <property type="term" value="C:membrane"/>
    <property type="evidence" value="ECO:0007669"/>
    <property type="project" value="UniProtKB-SubCell"/>
</dbReference>
<feature type="domain" description="Ig-like" evidence="8">
    <location>
        <begin position="341"/>
        <end position="433"/>
    </location>
</feature>
<name>A0A8I6REG8_CIMLE</name>
<dbReference type="InterPro" id="IPR013106">
    <property type="entry name" value="Ig_V-set"/>
</dbReference>
<protein>
    <recommendedName>
        <fullName evidence="8">Ig-like domain-containing protein</fullName>
    </recommendedName>
</protein>
<dbReference type="Pfam" id="PF13927">
    <property type="entry name" value="Ig_3"/>
    <property type="match status" value="3"/>
</dbReference>
<keyword evidence="2 6" id="KW-0812">Transmembrane</keyword>
<dbReference type="SUPFAM" id="SSF49265">
    <property type="entry name" value="Fibronectin type III"/>
    <property type="match status" value="1"/>
</dbReference>
<dbReference type="OMA" id="PVATMHL"/>
<dbReference type="SUPFAM" id="SSF48726">
    <property type="entry name" value="Immunoglobulin"/>
    <property type="match status" value="5"/>
</dbReference>
<evidence type="ECO:0000256" key="2">
    <source>
        <dbReference type="ARBA" id="ARBA00022692"/>
    </source>
</evidence>
<feature type="domain" description="Ig-like" evidence="8">
    <location>
        <begin position="438"/>
        <end position="530"/>
    </location>
</feature>
<reference evidence="9" key="1">
    <citation type="submission" date="2022-01" db="UniProtKB">
        <authorList>
            <consortium name="EnsemblMetazoa"/>
        </authorList>
    </citation>
    <scope>IDENTIFICATION</scope>
</reference>
<dbReference type="SMART" id="SM00409">
    <property type="entry name" value="IG"/>
    <property type="match status" value="4"/>
</dbReference>
<evidence type="ECO:0000259" key="8">
    <source>
        <dbReference type="PROSITE" id="PS50835"/>
    </source>
</evidence>
<keyword evidence="3 6" id="KW-1133">Transmembrane helix</keyword>
<dbReference type="PANTHER" id="PTHR23278:SF19">
    <property type="entry name" value="OBSCURIN"/>
    <property type="match status" value="1"/>
</dbReference>
<evidence type="ECO:0000313" key="10">
    <source>
        <dbReference type="Proteomes" id="UP000494040"/>
    </source>
</evidence>
<keyword evidence="10" id="KW-1185">Reference proteome</keyword>
<dbReference type="GeneID" id="106663359"/>
<dbReference type="InterPro" id="IPR036116">
    <property type="entry name" value="FN3_sf"/>
</dbReference>
<dbReference type="InterPro" id="IPR036179">
    <property type="entry name" value="Ig-like_dom_sf"/>
</dbReference>
<dbReference type="PROSITE" id="PS50835">
    <property type="entry name" value="IG_LIKE"/>
    <property type="match status" value="5"/>
</dbReference>
<comment type="subcellular location">
    <subcellularLocation>
        <location evidence="1">Membrane</location>
        <topology evidence="1">Single-pass membrane protein</topology>
    </subcellularLocation>
</comment>
<dbReference type="PANTHER" id="PTHR23278">
    <property type="entry name" value="SIDESTEP PROTEIN"/>
    <property type="match status" value="1"/>
</dbReference>
<evidence type="ECO:0000256" key="5">
    <source>
        <dbReference type="ARBA" id="ARBA00023157"/>
    </source>
</evidence>
<evidence type="ECO:0000256" key="6">
    <source>
        <dbReference type="SAM" id="Phobius"/>
    </source>
</evidence>
<dbReference type="RefSeq" id="XP_014243651.1">
    <property type="nucleotide sequence ID" value="XM_014388165.2"/>
</dbReference>
<dbReference type="InterPro" id="IPR013162">
    <property type="entry name" value="CD80_C2-set"/>
</dbReference>
<evidence type="ECO:0000256" key="4">
    <source>
        <dbReference type="ARBA" id="ARBA00023136"/>
    </source>
</evidence>
<accession>A0A8I6REG8</accession>
<feature type="chain" id="PRO_5035149968" description="Ig-like domain-containing protein" evidence="7">
    <location>
        <begin position="18"/>
        <end position="823"/>
    </location>
</feature>
<evidence type="ECO:0000256" key="1">
    <source>
        <dbReference type="ARBA" id="ARBA00004167"/>
    </source>
</evidence>
<feature type="domain" description="Ig-like" evidence="8">
    <location>
        <begin position="240"/>
        <end position="336"/>
    </location>
</feature>
<keyword evidence="5" id="KW-1015">Disulfide bond</keyword>
<dbReference type="Pfam" id="PF08205">
    <property type="entry name" value="C2-set_2"/>
    <property type="match status" value="1"/>
</dbReference>
<dbReference type="Pfam" id="PF07686">
    <property type="entry name" value="V-set"/>
    <property type="match status" value="1"/>
</dbReference>
<sequence>MTLLFLILISVIFDVSAQGPVLEVQSVTKGTAHLPCDIKPPLVNDSVLLVVWYKNDVKPIYSLDSRGKVSEMGSHWKDKDVLEERSYFRTVTEPATLSIDNVQESDEATYRCRVDFKTSPTRNYRVKLSVIVPPQKPTVFDDTGKEIPSVAGPYEEGADLKLTCVVSGGRPEPTVRWWIDEKLVESNDLGSSFPNVKNNQLIVRHLERHHLHTAYTCQASNNNISQPLSIKITLEMHLKPIKASIINDSLPAKLSADQLYEIRCETYGSRPPAKITWWKDDKPLKNYIQKGSEYGNMTVSILNFTPLVEDNGVKLVCRAENPYLTGATVEASRKIDVSYVPRVKLELGSKMNPDDIEENDGVYFECIVDANPPAYKVMWKHNNKLLHSHKADGIIINHKDLVLQEVKKTQAGNYTCGAANEEGDGYSNIVHLKVMYKPVCREDQKHVFGVARNEDARVMCEVDAFPPPDDFKWSFNNSAESVEISPSKYHNSLQLSLSTLSYTPRTEMDYGTVMCWASNTAGPQRTPCVFHIIPAGRPDTPFNCSVMNYSASSLDVDCIEAFDGGQPQRFQLQIFDGVTNTLIANKTSRRASFYVGDLPSGSFFKMSLYAFNSKGRSESVNIEGRTIKATAKPSESQVPFAVTPVVVVLMVALVVLITCAVVIFGALRIRSSVSAPAQNQIEKVKQSPSSDVHDKYCIDDNPDIIPSNKESKYQMPAESALPAKVNQAQFLTIDNMVYHEVPHANESVDNFNQRYRAAALQPVVNSDVAFGGGSISRELDRMSEPLICGNQQPIRFSQPQHIGEREVISVRTPLMPSQQESCV</sequence>
<dbReference type="InterPro" id="IPR007110">
    <property type="entry name" value="Ig-like_dom"/>
</dbReference>
<dbReference type="CDD" id="cd00096">
    <property type="entry name" value="Ig"/>
    <property type="match status" value="1"/>
</dbReference>
<organism evidence="9 10">
    <name type="scientific">Cimex lectularius</name>
    <name type="common">Bed bug</name>
    <name type="synonym">Acanthia lectularia</name>
    <dbReference type="NCBI Taxonomy" id="79782"/>
    <lineage>
        <taxon>Eukaryota</taxon>
        <taxon>Metazoa</taxon>
        <taxon>Ecdysozoa</taxon>
        <taxon>Arthropoda</taxon>
        <taxon>Hexapoda</taxon>
        <taxon>Insecta</taxon>
        <taxon>Pterygota</taxon>
        <taxon>Neoptera</taxon>
        <taxon>Paraneoptera</taxon>
        <taxon>Hemiptera</taxon>
        <taxon>Heteroptera</taxon>
        <taxon>Panheteroptera</taxon>
        <taxon>Cimicomorpha</taxon>
        <taxon>Cimicidae</taxon>
        <taxon>Cimex</taxon>
    </lineage>
</organism>
<dbReference type="InterPro" id="IPR003599">
    <property type="entry name" value="Ig_sub"/>
</dbReference>
<evidence type="ECO:0000313" key="9">
    <source>
        <dbReference type="EnsemblMetazoa" id="XP_014243651.1"/>
    </source>
</evidence>